<keyword evidence="3" id="KW-1185">Reference proteome</keyword>
<evidence type="ECO:0000313" key="3">
    <source>
        <dbReference type="Proteomes" id="UP000887540"/>
    </source>
</evidence>
<feature type="signal peptide" evidence="2">
    <location>
        <begin position="1"/>
        <end position="18"/>
    </location>
</feature>
<organism evidence="3 4">
    <name type="scientific">Acrobeloides nanus</name>
    <dbReference type="NCBI Taxonomy" id="290746"/>
    <lineage>
        <taxon>Eukaryota</taxon>
        <taxon>Metazoa</taxon>
        <taxon>Ecdysozoa</taxon>
        <taxon>Nematoda</taxon>
        <taxon>Chromadorea</taxon>
        <taxon>Rhabditida</taxon>
        <taxon>Tylenchina</taxon>
        <taxon>Cephalobomorpha</taxon>
        <taxon>Cephaloboidea</taxon>
        <taxon>Cephalobidae</taxon>
        <taxon>Acrobeloides</taxon>
    </lineage>
</organism>
<dbReference type="AlphaFoldDB" id="A0A914CCD7"/>
<feature type="chain" id="PRO_5037575436" evidence="2">
    <location>
        <begin position="19"/>
        <end position="245"/>
    </location>
</feature>
<dbReference type="WBParaSite" id="ACRNAN_Path_821.g3126.t1">
    <property type="protein sequence ID" value="ACRNAN_Path_821.g3126.t1"/>
    <property type="gene ID" value="ACRNAN_Path_821.g3126"/>
</dbReference>
<feature type="compositionally biased region" description="Basic and acidic residues" evidence="1">
    <location>
        <begin position="41"/>
        <end position="61"/>
    </location>
</feature>
<feature type="compositionally biased region" description="Low complexity" evidence="1">
    <location>
        <begin position="115"/>
        <end position="139"/>
    </location>
</feature>
<reference evidence="4" key="1">
    <citation type="submission" date="2022-11" db="UniProtKB">
        <authorList>
            <consortium name="WormBaseParasite"/>
        </authorList>
    </citation>
    <scope>IDENTIFICATION</scope>
</reference>
<evidence type="ECO:0000256" key="2">
    <source>
        <dbReference type="SAM" id="SignalP"/>
    </source>
</evidence>
<sequence>MLLKLAACLAICVPMILSEPAAPDAAAASAVKPIAKGSYGHQERDYDRGNDHYRGRDEGYDHHRGHDGYDNHPDHYRHHEHYNHHGHFSYDTHYCSVHASFALVLPRDKDYTPADNNYGKDNNNYGKDNNNYGKDNNNYGKDDNYGRRSHHHRFFARQFCRYAATQNHDACKFCCRVAARSANTSPDDIVAAIFAFDPANPTGNGAGYDGDDEGYGHGGGPYRKKRNAVGIPIKQCVCCAPKRDY</sequence>
<dbReference type="Proteomes" id="UP000887540">
    <property type="component" value="Unplaced"/>
</dbReference>
<evidence type="ECO:0000256" key="1">
    <source>
        <dbReference type="SAM" id="MobiDB-lite"/>
    </source>
</evidence>
<feature type="region of interest" description="Disordered" evidence="1">
    <location>
        <begin position="39"/>
        <end position="61"/>
    </location>
</feature>
<feature type="region of interest" description="Disordered" evidence="1">
    <location>
        <begin position="114"/>
        <end position="139"/>
    </location>
</feature>
<accession>A0A914CCD7</accession>
<evidence type="ECO:0000313" key="4">
    <source>
        <dbReference type="WBParaSite" id="ACRNAN_Path_821.g3126.t1"/>
    </source>
</evidence>
<keyword evidence="2" id="KW-0732">Signal</keyword>
<protein>
    <submittedName>
        <fullName evidence="4">Uncharacterized protein</fullName>
    </submittedName>
</protein>
<name>A0A914CCD7_9BILA</name>
<proteinExistence type="predicted"/>